<protein>
    <submittedName>
        <fullName evidence="1">Uncharacterized protein</fullName>
    </submittedName>
</protein>
<reference evidence="1 2" key="1">
    <citation type="journal article" date="2016" name="Nat. Commun.">
        <title>Thousands of microbial genomes shed light on interconnected biogeochemical processes in an aquifer system.</title>
        <authorList>
            <person name="Anantharaman K."/>
            <person name="Brown C.T."/>
            <person name="Hug L.A."/>
            <person name="Sharon I."/>
            <person name="Castelle C.J."/>
            <person name="Probst A.J."/>
            <person name="Thomas B.C."/>
            <person name="Singh A."/>
            <person name="Wilkins M.J."/>
            <person name="Karaoz U."/>
            <person name="Brodie E.L."/>
            <person name="Williams K.H."/>
            <person name="Hubbard S.S."/>
            <person name="Banfield J.F."/>
        </authorList>
    </citation>
    <scope>NUCLEOTIDE SEQUENCE [LARGE SCALE GENOMIC DNA]</scope>
</reference>
<evidence type="ECO:0000313" key="1">
    <source>
        <dbReference type="EMBL" id="OGG43179.1"/>
    </source>
</evidence>
<proteinExistence type="predicted"/>
<sequence>MSSTPLILADWVNLLFKIDGHLQRTGPKRFFSNPDKDSQKFKESVGLVFFLTALKIDTGWDWFVDPVKEEFPDFRLIAFPDDGIAFMQVEHVEIPVHCTSFDQMMSIVKGKIENHYGATQSELLIYINNAQSPKWQEQLKTGLSHLGSFKAVWSLRLIGNMNNTIAQGCVVDRLFSNPEKRIETSFDDKRLYKAQPLPSFVEQQVIDGRTYRRVKPEIMRDLQIQMRKRLLEIGRSKPN</sequence>
<comment type="caution">
    <text evidence="1">The sequence shown here is derived from an EMBL/GenBank/DDBJ whole genome shotgun (WGS) entry which is preliminary data.</text>
</comment>
<organism evidence="1 2">
    <name type="scientific">Candidatus Kaiserbacteria bacterium RIFCSPHIGHO2_01_FULL_48_10</name>
    <dbReference type="NCBI Taxonomy" id="1798476"/>
    <lineage>
        <taxon>Bacteria</taxon>
        <taxon>Candidatus Kaiseribacteriota</taxon>
    </lineage>
</organism>
<gene>
    <name evidence="1" type="ORF">A2841_01215</name>
</gene>
<evidence type="ECO:0000313" key="2">
    <source>
        <dbReference type="Proteomes" id="UP000178249"/>
    </source>
</evidence>
<dbReference type="Proteomes" id="UP000178249">
    <property type="component" value="Unassembled WGS sequence"/>
</dbReference>
<accession>A0A1F6C1W0</accession>
<dbReference type="EMBL" id="MFKP01000048">
    <property type="protein sequence ID" value="OGG43179.1"/>
    <property type="molecule type" value="Genomic_DNA"/>
</dbReference>
<name>A0A1F6C1W0_9BACT</name>
<dbReference type="AlphaFoldDB" id="A0A1F6C1W0"/>